<protein>
    <submittedName>
        <fullName evidence="1">Uncharacterized protein</fullName>
    </submittedName>
</protein>
<reference evidence="1" key="2">
    <citation type="journal article" date="2015" name="Fish Shellfish Immunol.">
        <title>Early steps in the European eel (Anguilla anguilla)-Vibrio vulnificus interaction in the gills: Role of the RtxA13 toxin.</title>
        <authorList>
            <person name="Callol A."/>
            <person name="Pajuelo D."/>
            <person name="Ebbesson L."/>
            <person name="Teles M."/>
            <person name="MacKenzie S."/>
            <person name="Amaro C."/>
        </authorList>
    </citation>
    <scope>NUCLEOTIDE SEQUENCE</scope>
</reference>
<sequence>MQMGKKSKLHTTGSSVARLGLCLRSVTVWIKFRLSA</sequence>
<organism evidence="1">
    <name type="scientific">Anguilla anguilla</name>
    <name type="common">European freshwater eel</name>
    <name type="synonym">Muraena anguilla</name>
    <dbReference type="NCBI Taxonomy" id="7936"/>
    <lineage>
        <taxon>Eukaryota</taxon>
        <taxon>Metazoa</taxon>
        <taxon>Chordata</taxon>
        <taxon>Craniata</taxon>
        <taxon>Vertebrata</taxon>
        <taxon>Euteleostomi</taxon>
        <taxon>Actinopterygii</taxon>
        <taxon>Neopterygii</taxon>
        <taxon>Teleostei</taxon>
        <taxon>Anguilliformes</taxon>
        <taxon>Anguillidae</taxon>
        <taxon>Anguilla</taxon>
    </lineage>
</organism>
<name>A0A0E9S4S9_ANGAN</name>
<accession>A0A0E9S4S9</accession>
<proteinExistence type="predicted"/>
<dbReference type="AlphaFoldDB" id="A0A0E9S4S9"/>
<dbReference type="EMBL" id="GBXM01073044">
    <property type="protein sequence ID" value="JAH35533.1"/>
    <property type="molecule type" value="Transcribed_RNA"/>
</dbReference>
<evidence type="ECO:0000313" key="1">
    <source>
        <dbReference type="EMBL" id="JAH35533.1"/>
    </source>
</evidence>
<reference evidence="1" key="1">
    <citation type="submission" date="2014-11" db="EMBL/GenBank/DDBJ databases">
        <authorList>
            <person name="Amaro Gonzalez C."/>
        </authorList>
    </citation>
    <scope>NUCLEOTIDE SEQUENCE</scope>
</reference>